<accession>A0A174USH7</accession>
<reference evidence="3 4" key="1">
    <citation type="submission" date="2015-09" db="EMBL/GenBank/DDBJ databases">
        <authorList>
            <consortium name="Pathogen Informatics"/>
        </authorList>
    </citation>
    <scope>NUCLEOTIDE SEQUENCE [LARGE SCALE GENOMIC DNA]</scope>
    <source>
        <strain evidence="3 4">2789STDY5834846</strain>
    </source>
</reference>
<feature type="signal peptide" evidence="1">
    <location>
        <begin position="1"/>
        <end position="24"/>
    </location>
</feature>
<evidence type="ECO:0000313" key="4">
    <source>
        <dbReference type="Proteomes" id="UP000095606"/>
    </source>
</evidence>
<dbReference type="AlphaFoldDB" id="A0A174USH7"/>
<dbReference type="Proteomes" id="UP000095606">
    <property type="component" value="Unassembled WGS sequence"/>
</dbReference>
<feature type="domain" description="DUF4959" evidence="2">
    <location>
        <begin position="25"/>
        <end position="113"/>
    </location>
</feature>
<evidence type="ECO:0000259" key="2">
    <source>
        <dbReference type="Pfam" id="PF16323"/>
    </source>
</evidence>
<evidence type="ECO:0000256" key="1">
    <source>
        <dbReference type="SAM" id="SignalP"/>
    </source>
</evidence>
<dbReference type="GeneID" id="69587835"/>
<proteinExistence type="predicted"/>
<dbReference type="RefSeq" id="WP_055271474.1">
    <property type="nucleotide sequence ID" value="NZ_CAXKYA010000039.1"/>
</dbReference>
<dbReference type="Gene3D" id="2.60.40.10">
    <property type="entry name" value="Immunoglobulins"/>
    <property type="match status" value="1"/>
</dbReference>
<dbReference type="InterPro" id="IPR013783">
    <property type="entry name" value="Ig-like_fold"/>
</dbReference>
<dbReference type="PROSITE" id="PS51257">
    <property type="entry name" value="PROKAR_LIPOPROTEIN"/>
    <property type="match status" value="1"/>
</dbReference>
<dbReference type="Pfam" id="PF16323">
    <property type="entry name" value="DUF4959"/>
    <property type="match status" value="1"/>
</dbReference>
<dbReference type="EMBL" id="CZAE01000032">
    <property type="protein sequence ID" value="CUQ24296.1"/>
    <property type="molecule type" value="Genomic_DNA"/>
</dbReference>
<protein>
    <submittedName>
        <fullName evidence="3">Chitobiase</fullName>
    </submittedName>
</protein>
<dbReference type="InterPro" id="IPR008979">
    <property type="entry name" value="Galactose-bd-like_sf"/>
</dbReference>
<evidence type="ECO:0000313" key="3">
    <source>
        <dbReference type="EMBL" id="CUQ24296.1"/>
    </source>
</evidence>
<gene>
    <name evidence="3" type="ORF">ERS852461_04687</name>
</gene>
<dbReference type="SUPFAM" id="SSF49785">
    <property type="entry name" value="Galactose-binding domain-like"/>
    <property type="match status" value="1"/>
</dbReference>
<organism evidence="3 4">
    <name type="scientific">Bacteroides faecis</name>
    <dbReference type="NCBI Taxonomy" id="674529"/>
    <lineage>
        <taxon>Bacteria</taxon>
        <taxon>Pseudomonadati</taxon>
        <taxon>Bacteroidota</taxon>
        <taxon>Bacteroidia</taxon>
        <taxon>Bacteroidales</taxon>
        <taxon>Bacteroidaceae</taxon>
        <taxon>Bacteroides</taxon>
    </lineage>
</organism>
<feature type="chain" id="PRO_5008035187" evidence="1">
    <location>
        <begin position="25"/>
        <end position="298"/>
    </location>
</feature>
<dbReference type="InterPro" id="IPR032527">
    <property type="entry name" value="DUF4959"/>
</dbReference>
<name>A0A174USH7_9BACE</name>
<dbReference type="SUPFAM" id="SSF49265">
    <property type="entry name" value="Fibronectin type III"/>
    <property type="match status" value="1"/>
</dbReference>
<sequence length="298" mass="33171">MKKILMAMYLIGGLAMLFSCNDDSSSYPTPSDIDNLKATPGPGQINLSWTTPADENLYYVQVEYSIEATGKSYRKQVSQYASELVIDNLLQKYGEIDFTVQVFNRGNTAGPSHQITAQAEKASPTFGTPVKLALDGKKIWTNAPFPTRPVTALVDGDITNFFHSQWQTTVAMPHYLVIDLGEEVSAIKFRSTNTNRLADSSWKTINLYTSDDYNPAQWFDGVKFINGDSVDISQAGTHKETTLTELPDGTSEVYNSEIIPLSKPSRYLWFEVTETTKGTSYFALGELEIYKCSMVVPE</sequence>
<dbReference type="InterPro" id="IPR036116">
    <property type="entry name" value="FN3_sf"/>
</dbReference>
<keyword evidence="1" id="KW-0732">Signal</keyword>
<dbReference type="Gene3D" id="2.60.120.260">
    <property type="entry name" value="Galactose-binding domain-like"/>
    <property type="match status" value="1"/>
</dbReference>